<comment type="similarity">
    <text evidence="2 5">Belongs to the cyclophilin-type PPIase family.</text>
</comment>
<dbReference type="EC" id="5.2.1.8" evidence="5"/>
<dbReference type="Pfam" id="PF00160">
    <property type="entry name" value="Pro_isomerase"/>
    <property type="match status" value="1"/>
</dbReference>
<dbReference type="InterPro" id="IPR002130">
    <property type="entry name" value="Cyclophilin-type_PPIase_dom"/>
</dbReference>
<dbReference type="PRINTS" id="PR00153">
    <property type="entry name" value="CSAPPISMRASE"/>
</dbReference>
<sequence>MAAMSATLFAQAPGKLRKRDRKRDILMETTAGSIVLRLSDSTPLHRDNFLKLVKTHYYDSLLFHRVIKNFMIQAGDPVSKNAPAGKLLGDSGLPYTIPAEFRTTLFHKRGVLAAAREGDDVNPQKASASTQFYIVQGRVFTDGKLDTLEQTRLKRKIPAAHREVYKTTGGAPHLDQNYTIFGEVISGMEVVDAIAAVPTSQGVDKDRPLKDVRILKVKLVKRKR</sequence>
<evidence type="ECO:0000313" key="8">
    <source>
        <dbReference type="Proteomes" id="UP000290545"/>
    </source>
</evidence>
<dbReference type="EMBL" id="SDHZ01000003">
    <property type="protein sequence ID" value="RXK81992.1"/>
    <property type="molecule type" value="Genomic_DNA"/>
</dbReference>
<dbReference type="PIRSF" id="PIRSF001467">
    <property type="entry name" value="Peptidylpro_ismrse"/>
    <property type="match status" value="1"/>
</dbReference>
<evidence type="ECO:0000259" key="6">
    <source>
        <dbReference type="PROSITE" id="PS50072"/>
    </source>
</evidence>
<dbReference type="InterPro" id="IPR044666">
    <property type="entry name" value="Cyclophilin_A-like"/>
</dbReference>
<evidence type="ECO:0000256" key="3">
    <source>
        <dbReference type="ARBA" id="ARBA00023110"/>
    </source>
</evidence>
<organism evidence="7 8">
    <name type="scientific">Filimonas effusa</name>
    <dbReference type="NCBI Taxonomy" id="2508721"/>
    <lineage>
        <taxon>Bacteria</taxon>
        <taxon>Pseudomonadati</taxon>
        <taxon>Bacteroidota</taxon>
        <taxon>Chitinophagia</taxon>
        <taxon>Chitinophagales</taxon>
        <taxon>Chitinophagaceae</taxon>
        <taxon>Filimonas</taxon>
    </lineage>
</organism>
<comment type="function">
    <text evidence="1 5">PPIases accelerate the folding of proteins. It catalyzes the cis-trans isomerization of proline imidic peptide bonds in oligopeptides.</text>
</comment>
<evidence type="ECO:0000256" key="5">
    <source>
        <dbReference type="RuleBase" id="RU363019"/>
    </source>
</evidence>
<dbReference type="InterPro" id="IPR029000">
    <property type="entry name" value="Cyclophilin-like_dom_sf"/>
</dbReference>
<dbReference type="PROSITE" id="PS00170">
    <property type="entry name" value="CSA_PPIASE_1"/>
    <property type="match status" value="1"/>
</dbReference>
<comment type="catalytic activity">
    <reaction evidence="5">
        <text>[protein]-peptidylproline (omega=180) = [protein]-peptidylproline (omega=0)</text>
        <dbReference type="Rhea" id="RHEA:16237"/>
        <dbReference type="Rhea" id="RHEA-COMP:10747"/>
        <dbReference type="Rhea" id="RHEA-COMP:10748"/>
        <dbReference type="ChEBI" id="CHEBI:83833"/>
        <dbReference type="ChEBI" id="CHEBI:83834"/>
        <dbReference type="EC" id="5.2.1.8"/>
    </reaction>
</comment>
<evidence type="ECO:0000313" key="7">
    <source>
        <dbReference type="EMBL" id="RXK81992.1"/>
    </source>
</evidence>
<dbReference type="PANTHER" id="PTHR45625:SF4">
    <property type="entry name" value="PEPTIDYLPROLYL ISOMERASE DOMAIN AND WD REPEAT-CONTAINING PROTEIN 1"/>
    <property type="match status" value="1"/>
</dbReference>
<name>A0A4Q1D3K3_9BACT</name>
<evidence type="ECO:0000256" key="4">
    <source>
        <dbReference type="ARBA" id="ARBA00023235"/>
    </source>
</evidence>
<dbReference type="AlphaFoldDB" id="A0A4Q1D3K3"/>
<evidence type="ECO:0000256" key="2">
    <source>
        <dbReference type="ARBA" id="ARBA00007365"/>
    </source>
</evidence>
<accession>A0A4Q1D3K3</accession>
<dbReference type="InterPro" id="IPR024936">
    <property type="entry name" value="Cyclophilin-type_PPIase"/>
</dbReference>
<dbReference type="CDD" id="cd00317">
    <property type="entry name" value="cyclophilin"/>
    <property type="match status" value="1"/>
</dbReference>
<gene>
    <name evidence="7" type="ORF">ESB13_18085</name>
</gene>
<keyword evidence="4 5" id="KW-0413">Isomerase</keyword>
<comment type="caution">
    <text evidence="7">The sequence shown here is derived from an EMBL/GenBank/DDBJ whole genome shotgun (WGS) entry which is preliminary data.</text>
</comment>
<evidence type="ECO:0000256" key="1">
    <source>
        <dbReference type="ARBA" id="ARBA00002388"/>
    </source>
</evidence>
<dbReference type="InterPro" id="IPR020892">
    <property type="entry name" value="Cyclophilin-type_PPIase_CS"/>
</dbReference>
<dbReference type="PROSITE" id="PS50072">
    <property type="entry name" value="CSA_PPIASE_2"/>
    <property type="match status" value="1"/>
</dbReference>
<reference evidence="7 8" key="1">
    <citation type="submission" date="2019-01" db="EMBL/GenBank/DDBJ databases">
        <title>Filimonas sp. strain TTM-71.</title>
        <authorList>
            <person name="Chen W.-M."/>
        </authorList>
    </citation>
    <scope>NUCLEOTIDE SEQUENCE [LARGE SCALE GENOMIC DNA]</scope>
    <source>
        <strain evidence="7 8">TTM-71</strain>
    </source>
</reference>
<keyword evidence="3 5" id="KW-0697">Rotamase</keyword>
<dbReference type="OrthoDB" id="9807797at2"/>
<dbReference type="SUPFAM" id="SSF50891">
    <property type="entry name" value="Cyclophilin-like"/>
    <property type="match status" value="1"/>
</dbReference>
<protein>
    <recommendedName>
        <fullName evidence="5">Peptidyl-prolyl cis-trans isomerase</fullName>
        <shortName evidence="5">PPIase</shortName>
        <ecNumber evidence="5">5.2.1.8</ecNumber>
    </recommendedName>
</protein>
<dbReference type="Gene3D" id="2.40.100.10">
    <property type="entry name" value="Cyclophilin-like"/>
    <property type="match status" value="1"/>
</dbReference>
<dbReference type="GO" id="GO:0006457">
    <property type="term" value="P:protein folding"/>
    <property type="evidence" value="ECO:0007669"/>
    <property type="project" value="InterPro"/>
</dbReference>
<dbReference type="GO" id="GO:0003755">
    <property type="term" value="F:peptidyl-prolyl cis-trans isomerase activity"/>
    <property type="evidence" value="ECO:0007669"/>
    <property type="project" value="UniProtKB-UniRule"/>
</dbReference>
<dbReference type="Proteomes" id="UP000290545">
    <property type="component" value="Unassembled WGS sequence"/>
</dbReference>
<proteinExistence type="inferred from homology"/>
<dbReference type="PANTHER" id="PTHR45625">
    <property type="entry name" value="PEPTIDYL-PROLYL CIS-TRANS ISOMERASE-RELATED"/>
    <property type="match status" value="1"/>
</dbReference>
<keyword evidence="8" id="KW-1185">Reference proteome</keyword>
<feature type="domain" description="PPIase cyclophilin-type" evidence="6">
    <location>
        <begin position="28"/>
        <end position="219"/>
    </location>
</feature>